<dbReference type="GO" id="GO:0005886">
    <property type="term" value="C:plasma membrane"/>
    <property type="evidence" value="ECO:0007669"/>
    <property type="project" value="UniProtKB-SubCell"/>
</dbReference>
<dbReference type="KEGG" id="nmu:NmulC_2793"/>
<evidence type="ECO:0000256" key="1">
    <source>
        <dbReference type="ARBA" id="ARBA00004651"/>
    </source>
</evidence>
<dbReference type="RefSeq" id="WP_011382080.1">
    <property type="nucleotide sequence ID" value="NC_007616.1"/>
</dbReference>
<dbReference type="InterPro" id="IPR027417">
    <property type="entry name" value="P-loop_NTPase"/>
</dbReference>
<dbReference type="CDD" id="cd01127">
    <property type="entry name" value="TrwB_TraG_TraD_VirD4"/>
    <property type="match status" value="2"/>
</dbReference>
<feature type="compositionally biased region" description="Polar residues" evidence="7">
    <location>
        <begin position="478"/>
        <end position="538"/>
    </location>
</feature>
<keyword evidence="4" id="KW-0812">Transmembrane</keyword>
<dbReference type="PANTHER" id="PTHR37937:SF1">
    <property type="entry name" value="CONJUGATIVE TRANSFER: DNA TRANSPORT"/>
    <property type="match status" value="1"/>
</dbReference>
<reference evidence="8" key="1">
    <citation type="submission" date="2005-08" db="EMBL/GenBank/DDBJ databases">
        <title>Complete sequence of Plasmid 2 of Nitrosospira multiformis ATCC 25196.</title>
        <authorList>
            <consortium name="US DOE Joint Genome Institute"/>
            <person name="Copeland A."/>
            <person name="Lucas S."/>
            <person name="Lapidus A."/>
            <person name="Barry K."/>
            <person name="Detter J.C."/>
            <person name="Glavina T."/>
            <person name="Hammon N."/>
            <person name="Israni S."/>
            <person name="Pitluck S."/>
            <person name="Chain P."/>
            <person name="Malfatti S."/>
            <person name="Shin M."/>
            <person name="Vergez L."/>
            <person name="Schmutz J."/>
            <person name="Larimer F."/>
            <person name="Land M."/>
            <person name="Hauser L."/>
            <person name="Kyrpides N."/>
            <person name="Lykidis A."/>
            <person name="Richardson P."/>
        </authorList>
    </citation>
    <scope>NUCLEOTIDE SEQUENCE</scope>
    <source>
        <strain evidence="8">ATCC 25196</strain>
        <plasmid evidence="8">2</plasmid>
    </source>
</reference>
<feature type="compositionally biased region" description="Low complexity" evidence="7">
    <location>
        <begin position="465"/>
        <end position="477"/>
    </location>
</feature>
<evidence type="ECO:0000313" key="8">
    <source>
        <dbReference type="EMBL" id="ABB76097.1"/>
    </source>
</evidence>
<comment type="similarity">
    <text evidence="2">Belongs to the VirD4/TraG family.</text>
</comment>
<feature type="compositionally biased region" description="Low complexity" evidence="7">
    <location>
        <begin position="539"/>
        <end position="559"/>
    </location>
</feature>
<dbReference type="Gene3D" id="3.40.50.300">
    <property type="entry name" value="P-loop containing nucleotide triphosphate hydrolases"/>
    <property type="match status" value="1"/>
</dbReference>
<organism evidence="8 10">
    <name type="scientific">Nitrosospira multiformis (strain ATCC 25196 / NCIMB 11849 / C 71)</name>
    <dbReference type="NCBI Taxonomy" id="323848"/>
    <lineage>
        <taxon>Bacteria</taxon>
        <taxon>Pseudomonadati</taxon>
        <taxon>Pseudomonadota</taxon>
        <taxon>Betaproteobacteria</taxon>
        <taxon>Nitrosomonadales</taxon>
        <taxon>Nitrosomonadaceae</taxon>
        <taxon>Nitrosospira</taxon>
    </lineage>
</organism>
<dbReference type="Proteomes" id="UP000236751">
    <property type="component" value="Unassembled WGS sequence"/>
</dbReference>
<evidence type="ECO:0000256" key="2">
    <source>
        <dbReference type="ARBA" id="ARBA00008806"/>
    </source>
</evidence>
<gene>
    <name evidence="8" type="ordered locus">NmulC_2793</name>
    <name evidence="9" type="ORF">SAMN05216403_14010</name>
</gene>
<evidence type="ECO:0000313" key="9">
    <source>
        <dbReference type="EMBL" id="SEG16660.1"/>
    </source>
</evidence>
<feature type="compositionally biased region" description="Polar residues" evidence="7">
    <location>
        <begin position="560"/>
        <end position="591"/>
    </location>
</feature>
<evidence type="ECO:0000256" key="5">
    <source>
        <dbReference type="ARBA" id="ARBA00022989"/>
    </source>
</evidence>
<reference evidence="10" key="2">
    <citation type="submission" date="2005-08" db="EMBL/GenBank/DDBJ databases">
        <title>Complete sequence of plasmid 2 of Nitrosospira multiformis ATCC 25196.</title>
        <authorList>
            <person name="Copeland A."/>
            <person name="Lucas S."/>
            <person name="Lapidus A."/>
            <person name="Barry K."/>
            <person name="Detter J.C."/>
            <person name="Glavina T."/>
            <person name="Hammon N."/>
            <person name="Israni S."/>
            <person name="Pitluck S."/>
            <person name="Chain P."/>
            <person name="Malfatti S."/>
            <person name="Shin M."/>
            <person name="Vergez L."/>
            <person name="Schmutz J."/>
            <person name="Larimer F."/>
            <person name="Land M."/>
            <person name="Hauser L."/>
            <person name="Kyrpides N."/>
            <person name="Lykidis A."/>
            <person name="Richardson P."/>
        </authorList>
    </citation>
    <scope>NUCLEOTIDE SEQUENCE [LARGE SCALE GENOMIC DNA]</scope>
    <source>
        <strain evidence="10">ATCC 25196 / NCIMB 11849 / C 71</strain>
        <plasmid evidence="10">pNITMU2</plasmid>
    </source>
</reference>
<reference evidence="8 10" key="3">
    <citation type="journal article" date="2008" name="Appl. Environ. Microbiol.">
        <title>Complete genome sequence of Nitrosospira multiformis, an ammonia-oxidizing bacterium from the soil environment.</title>
        <authorList>
            <person name="Norton J.M."/>
            <person name="Klotz M.G."/>
            <person name="Stein L.Y."/>
            <person name="Arp D.J."/>
            <person name="Bottomley P.J."/>
            <person name="Chain P.S."/>
            <person name="Hauser L.J."/>
            <person name="Land M.L."/>
            <person name="Larimer F.W."/>
            <person name="Shin M.W."/>
            <person name="Starkenburg S.R."/>
        </authorList>
    </citation>
    <scope>NUCLEOTIDE SEQUENCE [LARGE SCALE GENOMIC DNA]</scope>
    <source>
        <strain evidence="8">ATCC 25196</strain>
        <strain evidence="10">ATCC 25196 / NCIMB 11849 / C 71</strain>
        <plasmid evidence="8">2</plasmid>
        <plasmid evidence="10">pNITMU2</plasmid>
    </source>
</reference>
<feature type="compositionally biased region" description="Polar residues" evidence="7">
    <location>
        <begin position="435"/>
        <end position="464"/>
    </location>
</feature>
<evidence type="ECO:0000256" key="3">
    <source>
        <dbReference type="ARBA" id="ARBA00022475"/>
    </source>
</evidence>
<dbReference type="EMBL" id="FNVK01000040">
    <property type="protein sequence ID" value="SEG16660.1"/>
    <property type="molecule type" value="Genomic_DNA"/>
</dbReference>
<dbReference type="OrthoDB" id="9759295at2"/>
<name>Q2Y574_NITMU</name>
<evidence type="ECO:0000313" key="10">
    <source>
        <dbReference type="Proteomes" id="UP000002718"/>
    </source>
</evidence>
<keyword evidence="5" id="KW-1133">Transmembrane helix</keyword>
<geneLocation type="plasmid" evidence="8">
    <name>2</name>
</geneLocation>
<dbReference type="InterPro" id="IPR051539">
    <property type="entry name" value="T4SS-coupling_protein"/>
</dbReference>
<dbReference type="AlphaFoldDB" id="Q2Y574"/>
<geneLocation type="plasmid" evidence="10">
    <name>pNITMU2</name>
</geneLocation>
<dbReference type="InterPro" id="IPR003688">
    <property type="entry name" value="TraG/VirD4"/>
</dbReference>
<keyword evidence="8" id="KW-0614">Plasmid</keyword>
<dbReference type="Pfam" id="PF02534">
    <property type="entry name" value="T4SS-DNA_transf"/>
    <property type="match status" value="1"/>
</dbReference>
<evidence type="ECO:0000256" key="6">
    <source>
        <dbReference type="ARBA" id="ARBA00023136"/>
    </source>
</evidence>
<dbReference type="SUPFAM" id="SSF52540">
    <property type="entry name" value="P-loop containing nucleoside triphosphate hydrolases"/>
    <property type="match status" value="1"/>
</dbReference>
<reference evidence="9 11" key="4">
    <citation type="submission" date="2016-10" db="EMBL/GenBank/DDBJ databases">
        <authorList>
            <person name="de Groot N.N."/>
        </authorList>
    </citation>
    <scope>NUCLEOTIDE SEQUENCE [LARGE SCALE GENOMIC DNA]</scope>
    <source>
        <strain evidence="9 11">Nl13</strain>
    </source>
</reference>
<keyword evidence="3" id="KW-1003">Cell membrane</keyword>
<sequence>MGNDILALGESQPKYNRRALASAQFIPQEYLDRQGYRKGDFWLGRTLNGRPFGWNEEMNLLTCAGPGAGKGVSTVVPNLLEFPGSAVVVDPKGELASMTAAFRRDVLGQKVIVLDPARTAKVSEDLRGTYNPFDELDADDPFVTTAAQVIASGIVVPNPKAKEPFWDDNALDFIQSCILYMVRHYPPNLRTLMKLRETVSMGDSDLFDAYVRRKQEEDPDFMGSESDAFGLFLKEMFNTPDFGGVIRETAAKIGRMGENTKGSVLSTAATHLDFVKSPELWDVLQSNPDPSRTFRLRELRRNDRPLTVYLCLPVDMIPRQGRWFRMIISRIIQSIERSEFDKKRDHPVLMMIDEFFQLGPIPSITNTLTYSRSFGLRLWLIVQDLNQLKTNYPDAWETILGSCGIKQFFGVNDLVTAKYVSELIGEEEIDIPSISLTKTSSGTESRNSSQTHSQGMTSTAGNNWSSSTGRSVSFSRTNSTNHNITTGRGISNNQAASSGVSESWGSGANNGETITNSQQTSQNSGRSAHATTGQNYGVSSSLGQSSSLSGSAGQSASSGMTFGSSISDTRGGSISTSESRNISNTAGEGSSVSTGINYAFSVSKQKRRLLRPEDVLVSFTKKNLVQLTHIRDQGGMMLFRTPFYADPYFRFLLTEKTKNDT</sequence>
<accession>Q2Y574</accession>
<comment type="subcellular location">
    <subcellularLocation>
        <location evidence="1">Cell membrane</location>
        <topology evidence="1">Multi-pass membrane protein</topology>
    </subcellularLocation>
</comment>
<evidence type="ECO:0000256" key="7">
    <source>
        <dbReference type="SAM" id="MobiDB-lite"/>
    </source>
</evidence>
<keyword evidence="10" id="KW-1185">Reference proteome</keyword>
<dbReference type="Proteomes" id="UP000002718">
    <property type="component" value="Plasmid 2"/>
</dbReference>
<evidence type="ECO:0000313" key="11">
    <source>
        <dbReference type="Proteomes" id="UP000236751"/>
    </source>
</evidence>
<keyword evidence="6" id="KW-0472">Membrane</keyword>
<protein>
    <submittedName>
        <fullName evidence="8">TRAG protein</fullName>
    </submittedName>
    <submittedName>
        <fullName evidence="9">Type IV secretory system Conjugative DNA transfer</fullName>
    </submittedName>
</protein>
<dbReference type="HOGENOM" id="CLU_414945_0_0_4"/>
<feature type="region of interest" description="Disordered" evidence="7">
    <location>
        <begin position="435"/>
        <end position="591"/>
    </location>
</feature>
<proteinExistence type="inferred from homology"/>
<evidence type="ECO:0000256" key="4">
    <source>
        <dbReference type="ARBA" id="ARBA00022692"/>
    </source>
</evidence>
<dbReference type="EMBL" id="CP000105">
    <property type="protein sequence ID" value="ABB76097.1"/>
    <property type="molecule type" value="Genomic_DNA"/>
</dbReference>
<dbReference type="PANTHER" id="PTHR37937">
    <property type="entry name" value="CONJUGATIVE TRANSFER: DNA TRANSPORT"/>
    <property type="match status" value="1"/>
</dbReference>